<evidence type="ECO:0000313" key="9">
    <source>
        <dbReference type="Proteomes" id="UP000236291"/>
    </source>
</evidence>
<keyword evidence="4 6" id="KW-1133">Transmembrane helix</keyword>
<dbReference type="InterPro" id="IPR036259">
    <property type="entry name" value="MFS_trans_sf"/>
</dbReference>
<dbReference type="AlphaFoldDB" id="A0A2K3JR39"/>
<dbReference type="PROSITE" id="PS50850">
    <property type="entry name" value="MFS"/>
    <property type="match status" value="1"/>
</dbReference>
<organism evidence="8 9">
    <name type="scientific">Trifolium pratense</name>
    <name type="common">Red clover</name>
    <dbReference type="NCBI Taxonomy" id="57577"/>
    <lineage>
        <taxon>Eukaryota</taxon>
        <taxon>Viridiplantae</taxon>
        <taxon>Streptophyta</taxon>
        <taxon>Embryophyta</taxon>
        <taxon>Tracheophyta</taxon>
        <taxon>Spermatophyta</taxon>
        <taxon>Magnoliopsida</taxon>
        <taxon>eudicotyledons</taxon>
        <taxon>Gunneridae</taxon>
        <taxon>Pentapetalae</taxon>
        <taxon>rosids</taxon>
        <taxon>fabids</taxon>
        <taxon>Fabales</taxon>
        <taxon>Fabaceae</taxon>
        <taxon>Papilionoideae</taxon>
        <taxon>50 kb inversion clade</taxon>
        <taxon>NPAAA clade</taxon>
        <taxon>Hologalegina</taxon>
        <taxon>IRL clade</taxon>
        <taxon>Trifolieae</taxon>
        <taxon>Trifolium</taxon>
    </lineage>
</organism>
<dbReference type="InterPro" id="IPR050814">
    <property type="entry name" value="Myo-inositol_Transporter"/>
</dbReference>
<feature type="transmembrane region" description="Helical" evidence="6">
    <location>
        <begin position="72"/>
        <end position="91"/>
    </location>
</feature>
<evidence type="ECO:0000256" key="1">
    <source>
        <dbReference type="ARBA" id="ARBA00004141"/>
    </source>
</evidence>
<evidence type="ECO:0000256" key="3">
    <source>
        <dbReference type="ARBA" id="ARBA00022692"/>
    </source>
</evidence>
<reference evidence="8 9" key="1">
    <citation type="journal article" date="2014" name="Am. J. Bot.">
        <title>Genome assembly and annotation for red clover (Trifolium pratense; Fabaceae).</title>
        <authorList>
            <person name="Istvanek J."/>
            <person name="Jaros M."/>
            <person name="Krenek A."/>
            <person name="Repkova J."/>
        </authorList>
    </citation>
    <scope>NUCLEOTIDE SEQUENCE [LARGE SCALE GENOMIC DNA]</scope>
    <source>
        <strain evidence="9">cv. Tatra</strain>
        <tissue evidence="8">Young leaves</tissue>
    </source>
</reference>
<comment type="caution">
    <text evidence="8">The sequence shown here is derived from an EMBL/GenBank/DDBJ whole genome shotgun (WGS) entry which is preliminary data.</text>
</comment>
<dbReference type="InterPro" id="IPR020846">
    <property type="entry name" value="MFS_dom"/>
</dbReference>
<evidence type="ECO:0000259" key="7">
    <source>
        <dbReference type="PROSITE" id="PS50850"/>
    </source>
</evidence>
<proteinExistence type="predicted"/>
<dbReference type="PANTHER" id="PTHR48020">
    <property type="entry name" value="PROTON MYO-INOSITOL COTRANSPORTER"/>
    <property type="match status" value="1"/>
</dbReference>
<dbReference type="STRING" id="57577.A0A2K3JR39"/>
<name>A0A2K3JR39_TRIPR</name>
<dbReference type="InterPro" id="IPR005828">
    <property type="entry name" value="MFS_sugar_transport-like"/>
</dbReference>
<sequence>MVVGMPVNMAGSSGYLEMHPERKISMFQNPYILGTTFAAGIGGLLFGYDTGVISGALLYIKEDFDMVKKSNFIQELIVGMALLGAIFGAAIGGVINDALGRKIATITADINFIVGSLIMAAAPNPYVI</sequence>
<feature type="domain" description="Major facilitator superfamily (MFS) profile" evidence="7">
    <location>
        <begin position="35"/>
        <end position="128"/>
    </location>
</feature>
<dbReference type="PANTHER" id="PTHR48020:SF46">
    <property type="entry name" value="SUGAR PORTER (SP) FAMILY MFS TRANSPORTER"/>
    <property type="match status" value="1"/>
</dbReference>
<gene>
    <name evidence="8" type="ORF">L195_g058237</name>
</gene>
<keyword evidence="3 6" id="KW-0812">Transmembrane</keyword>
<evidence type="ECO:0000256" key="6">
    <source>
        <dbReference type="SAM" id="Phobius"/>
    </source>
</evidence>
<evidence type="ECO:0000313" key="8">
    <source>
        <dbReference type="EMBL" id="PNX56503.1"/>
    </source>
</evidence>
<accession>A0A2K3JR39</accession>
<evidence type="ECO:0000256" key="5">
    <source>
        <dbReference type="ARBA" id="ARBA00023136"/>
    </source>
</evidence>
<dbReference type="Gene3D" id="1.20.1250.20">
    <property type="entry name" value="MFS general substrate transporter like domains"/>
    <property type="match status" value="1"/>
</dbReference>
<keyword evidence="2" id="KW-0813">Transport</keyword>
<reference evidence="8 9" key="2">
    <citation type="journal article" date="2017" name="Front. Plant Sci.">
        <title>Gene Classification and Mining of Molecular Markers Useful in Red Clover (Trifolium pratense) Breeding.</title>
        <authorList>
            <person name="Istvanek J."/>
            <person name="Dluhosova J."/>
            <person name="Dluhos P."/>
            <person name="Patkova L."/>
            <person name="Nedelnik J."/>
            <person name="Repkova J."/>
        </authorList>
    </citation>
    <scope>NUCLEOTIDE SEQUENCE [LARGE SCALE GENOMIC DNA]</scope>
    <source>
        <strain evidence="9">cv. Tatra</strain>
        <tissue evidence="8">Young leaves</tissue>
    </source>
</reference>
<keyword evidence="5 6" id="KW-0472">Membrane</keyword>
<evidence type="ECO:0000256" key="4">
    <source>
        <dbReference type="ARBA" id="ARBA00022989"/>
    </source>
</evidence>
<feature type="non-terminal residue" evidence="8">
    <location>
        <position position="128"/>
    </location>
</feature>
<protein>
    <submittedName>
        <fullName evidence="8">Inositol transporter 1-like protein</fullName>
    </submittedName>
</protein>
<comment type="subcellular location">
    <subcellularLocation>
        <location evidence="1">Membrane</location>
        <topology evidence="1">Multi-pass membrane protein</topology>
    </subcellularLocation>
</comment>
<evidence type="ECO:0000256" key="2">
    <source>
        <dbReference type="ARBA" id="ARBA00022448"/>
    </source>
</evidence>
<feature type="transmembrane region" description="Helical" evidence="6">
    <location>
        <begin position="31"/>
        <end position="60"/>
    </location>
</feature>
<dbReference type="GO" id="GO:0022857">
    <property type="term" value="F:transmembrane transporter activity"/>
    <property type="evidence" value="ECO:0007669"/>
    <property type="project" value="InterPro"/>
</dbReference>
<dbReference type="GO" id="GO:0016020">
    <property type="term" value="C:membrane"/>
    <property type="evidence" value="ECO:0007669"/>
    <property type="project" value="UniProtKB-SubCell"/>
</dbReference>
<dbReference type="ExpressionAtlas" id="A0A2K3JR39">
    <property type="expression patterns" value="baseline"/>
</dbReference>
<dbReference type="SUPFAM" id="SSF103473">
    <property type="entry name" value="MFS general substrate transporter"/>
    <property type="match status" value="1"/>
</dbReference>
<dbReference type="Proteomes" id="UP000236291">
    <property type="component" value="Unassembled WGS sequence"/>
</dbReference>
<dbReference type="Pfam" id="PF00083">
    <property type="entry name" value="Sugar_tr"/>
    <property type="match status" value="1"/>
</dbReference>
<dbReference type="EMBL" id="ASHM01119796">
    <property type="protein sequence ID" value="PNX56503.1"/>
    <property type="molecule type" value="Genomic_DNA"/>
</dbReference>